<name>A0A0F9NGB6_9ZZZZ</name>
<accession>A0A0F9NGB6</accession>
<sequence length="117" mass="12268">MAQHPTEESINITRKFLGGEPGVPGQAPQQRQLPSQASSVAGNRAFGQQGQRKRPGGDIISPLSTGPFVAPTGIAPERTGGSLQDAFFNLPGPVGFASTPQGRAILQRILGNVGRRR</sequence>
<comment type="caution">
    <text evidence="2">The sequence shown here is derived from an EMBL/GenBank/DDBJ whole genome shotgun (WGS) entry which is preliminary data.</text>
</comment>
<evidence type="ECO:0000313" key="2">
    <source>
        <dbReference type="EMBL" id="KKN16989.1"/>
    </source>
</evidence>
<proteinExistence type="predicted"/>
<dbReference type="EMBL" id="LAZR01003566">
    <property type="protein sequence ID" value="KKN16989.1"/>
    <property type="molecule type" value="Genomic_DNA"/>
</dbReference>
<reference evidence="2" key="1">
    <citation type="journal article" date="2015" name="Nature">
        <title>Complex archaea that bridge the gap between prokaryotes and eukaryotes.</title>
        <authorList>
            <person name="Spang A."/>
            <person name="Saw J.H."/>
            <person name="Jorgensen S.L."/>
            <person name="Zaremba-Niedzwiedzka K."/>
            <person name="Martijn J."/>
            <person name="Lind A.E."/>
            <person name="van Eijk R."/>
            <person name="Schleper C."/>
            <person name="Guy L."/>
            <person name="Ettema T.J."/>
        </authorList>
    </citation>
    <scope>NUCLEOTIDE SEQUENCE</scope>
</reference>
<gene>
    <name evidence="2" type="ORF">LCGC14_0970430</name>
</gene>
<dbReference type="AlphaFoldDB" id="A0A0F9NGB6"/>
<feature type="compositionally biased region" description="Polar residues" evidence="1">
    <location>
        <begin position="27"/>
        <end position="50"/>
    </location>
</feature>
<evidence type="ECO:0000256" key="1">
    <source>
        <dbReference type="SAM" id="MobiDB-lite"/>
    </source>
</evidence>
<organism evidence="2">
    <name type="scientific">marine sediment metagenome</name>
    <dbReference type="NCBI Taxonomy" id="412755"/>
    <lineage>
        <taxon>unclassified sequences</taxon>
        <taxon>metagenomes</taxon>
        <taxon>ecological metagenomes</taxon>
    </lineage>
</organism>
<feature type="region of interest" description="Disordered" evidence="1">
    <location>
        <begin position="1"/>
        <end position="65"/>
    </location>
</feature>
<protein>
    <submittedName>
        <fullName evidence="2">Uncharacterized protein</fullName>
    </submittedName>
</protein>